<comment type="caution">
    <text evidence="3">The sequence shown here is derived from an EMBL/GenBank/DDBJ whole genome shotgun (WGS) entry which is preliminary data.</text>
</comment>
<accession>A0A9W9W5R3</accession>
<dbReference type="PROSITE" id="PS50181">
    <property type="entry name" value="FBOX"/>
    <property type="match status" value="1"/>
</dbReference>
<keyword evidence="4" id="KW-1185">Reference proteome</keyword>
<dbReference type="InterPro" id="IPR001810">
    <property type="entry name" value="F-box_dom"/>
</dbReference>
<dbReference type="SMART" id="SM00256">
    <property type="entry name" value="FBOX"/>
    <property type="match status" value="1"/>
</dbReference>
<evidence type="ECO:0000313" key="4">
    <source>
        <dbReference type="Proteomes" id="UP001147747"/>
    </source>
</evidence>
<feature type="region of interest" description="Disordered" evidence="1">
    <location>
        <begin position="1"/>
        <end position="21"/>
    </location>
</feature>
<dbReference type="AlphaFoldDB" id="A0A9W9W5R3"/>
<dbReference type="EMBL" id="JAPZBU010000005">
    <property type="protein sequence ID" value="KAJ5403925.1"/>
    <property type="molecule type" value="Genomic_DNA"/>
</dbReference>
<proteinExistence type="predicted"/>
<evidence type="ECO:0000256" key="1">
    <source>
        <dbReference type="SAM" id="MobiDB-lite"/>
    </source>
</evidence>
<protein>
    <recommendedName>
        <fullName evidence="2">F-box domain-containing protein</fullName>
    </recommendedName>
</protein>
<dbReference type="Gene3D" id="1.20.1280.50">
    <property type="match status" value="1"/>
</dbReference>
<sequence length="527" mass="60241">MESISDPPPPPAGDEASSSQTTDVMLDKSFGDLACHDIQKIEAHGAEARQCDIVGRLPLEIVILIFENLDFMDLLYLQKVSKAWKRLLSSRAVQHAVIQTLGPGLADVQDTTAFIRKRVRIEEAKFVSEMSFTPATKGNGWCMGASYSEGYFAWIDCTYRCVNVVNLWTGEFSLFATQDRRHFFDVEISSKIIVAIGQRMCHVWDIQTHEYTSFHVPHSLWDGRTLVCGTKVLLMDDGPHDQGYFIHWSFESRIVRTIPWKAPRSIRAIRSVIPDPIDDKFTVVYLDRCPDTDPKSTVREYLGGLTHSGLAIPILLDMDIDQKIAIPLNAEVHIETFTLGNGEEDAAFRSTSDQIQRLSLRRNDEESSREYGRRFFSLEGDKKVVTHTMVYSDFAVNNFNFVSPSPGIFYVIDARLMRETRAYKSRMQITHSIKPSNGRIRDYEIYCEVPMEHRTEIYGDGDFIITVNPSDLKVQSFNKLEIWDPDQINWSEELLDLAPSEQEWDSEYLEQWKASLGLTSNEPDHEV</sequence>
<gene>
    <name evidence="3" type="ORF">N7509_003796</name>
</gene>
<reference evidence="3" key="1">
    <citation type="submission" date="2022-12" db="EMBL/GenBank/DDBJ databases">
        <authorList>
            <person name="Petersen C."/>
        </authorList>
    </citation>
    <scope>NUCLEOTIDE SEQUENCE</scope>
    <source>
        <strain evidence="3">IBT 29677</strain>
    </source>
</reference>
<name>A0A9W9W5R3_9EURO</name>
<dbReference type="SUPFAM" id="SSF81383">
    <property type="entry name" value="F-box domain"/>
    <property type="match status" value="1"/>
</dbReference>
<organism evidence="3 4">
    <name type="scientific">Penicillium cosmopolitanum</name>
    <dbReference type="NCBI Taxonomy" id="1131564"/>
    <lineage>
        <taxon>Eukaryota</taxon>
        <taxon>Fungi</taxon>
        <taxon>Dikarya</taxon>
        <taxon>Ascomycota</taxon>
        <taxon>Pezizomycotina</taxon>
        <taxon>Eurotiomycetes</taxon>
        <taxon>Eurotiomycetidae</taxon>
        <taxon>Eurotiales</taxon>
        <taxon>Aspergillaceae</taxon>
        <taxon>Penicillium</taxon>
    </lineage>
</organism>
<dbReference type="RefSeq" id="XP_056491167.1">
    <property type="nucleotide sequence ID" value="XM_056628433.1"/>
</dbReference>
<dbReference type="GeneID" id="81367413"/>
<evidence type="ECO:0000259" key="2">
    <source>
        <dbReference type="PROSITE" id="PS50181"/>
    </source>
</evidence>
<evidence type="ECO:0000313" key="3">
    <source>
        <dbReference type="EMBL" id="KAJ5403925.1"/>
    </source>
</evidence>
<dbReference type="CDD" id="cd09917">
    <property type="entry name" value="F-box_SF"/>
    <property type="match status" value="1"/>
</dbReference>
<dbReference type="OrthoDB" id="5295250at2759"/>
<dbReference type="Pfam" id="PF00646">
    <property type="entry name" value="F-box"/>
    <property type="match status" value="1"/>
</dbReference>
<dbReference type="InterPro" id="IPR036047">
    <property type="entry name" value="F-box-like_dom_sf"/>
</dbReference>
<dbReference type="Proteomes" id="UP001147747">
    <property type="component" value="Unassembled WGS sequence"/>
</dbReference>
<reference evidence="3" key="2">
    <citation type="journal article" date="2023" name="IMA Fungus">
        <title>Comparative genomic study of the Penicillium genus elucidates a diverse pangenome and 15 lateral gene transfer events.</title>
        <authorList>
            <person name="Petersen C."/>
            <person name="Sorensen T."/>
            <person name="Nielsen M.R."/>
            <person name="Sondergaard T.E."/>
            <person name="Sorensen J.L."/>
            <person name="Fitzpatrick D.A."/>
            <person name="Frisvad J.C."/>
            <person name="Nielsen K.L."/>
        </authorList>
    </citation>
    <scope>NUCLEOTIDE SEQUENCE</scope>
    <source>
        <strain evidence="3">IBT 29677</strain>
    </source>
</reference>
<feature type="domain" description="F-box" evidence="2">
    <location>
        <begin position="51"/>
        <end position="101"/>
    </location>
</feature>
<feature type="compositionally biased region" description="Pro residues" evidence="1">
    <location>
        <begin position="1"/>
        <end position="12"/>
    </location>
</feature>